<protein>
    <submittedName>
        <fullName evidence="3">Uncharacterized protein</fullName>
    </submittedName>
</protein>
<name>A0A5J4UEB0_9EUKA</name>
<feature type="transmembrane region" description="Helical" evidence="2">
    <location>
        <begin position="54"/>
        <end position="73"/>
    </location>
</feature>
<dbReference type="Proteomes" id="UP000324800">
    <property type="component" value="Unassembled WGS sequence"/>
</dbReference>
<evidence type="ECO:0000256" key="1">
    <source>
        <dbReference type="SAM" id="MobiDB-lite"/>
    </source>
</evidence>
<feature type="region of interest" description="Disordered" evidence="1">
    <location>
        <begin position="1"/>
        <end position="25"/>
    </location>
</feature>
<gene>
    <name evidence="3" type="ORF">EZS28_036211</name>
</gene>
<feature type="compositionally biased region" description="Basic and acidic residues" evidence="1">
    <location>
        <begin position="1"/>
        <end position="11"/>
    </location>
</feature>
<evidence type="ECO:0000256" key="2">
    <source>
        <dbReference type="SAM" id="Phobius"/>
    </source>
</evidence>
<dbReference type="EMBL" id="SNRW01017522">
    <property type="protein sequence ID" value="KAA6368262.1"/>
    <property type="molecule type" value="Genomic_DNA"/>
</dbReference>
<keyword evidence="2" id="KW-0472">Membrane</keyword>
<sequence length="100" mass="11547">MSSESSDDKRSMGQSVSSTDSSTQSGMSLIRFNAFEEMLFTVLYMFHKEKRFPMFFWLMILIISTLNGIGISFRYHDWPIGGQAHKLIGDFFSLYNLLEV</sequence>
<reference evidence="3 4" key="1">
    <citation type="submission" date="2019-03" db="EMBL/GenBank/DDBJ databases">
        <title>Single cell metagenomics reveals metabolic interactions within the superorganism composed of flagellate Streblomastix strix and complex community of Bacteroidetes bacteria on its surface.</title>
        <authorList>
            <person name="Treitli S.C."/>
            <person name="Kolisko M."/>
            <person name="Husnik F."/>
            <person name="Keeling P."/>
            <person name="Hampl V."/>
        </authorList>
    </citation>
    <scope>NUCLEOTIDE SEQUENCE [LARGE SCALE GENOMIC DNA]</scope>
    <source>
        <strain evidence="3">ST1C</strain>
    </source>
</reference>
<evidence type="ECO:0000313" key="3">
    <source>
        <dbReference type="EMBL" id="KAA6368262.1"/>
    </source>
</evidence>
<organism evidence="3 4">
    <name type="scientific">Streblomastix strix</name>
    <dbReference type="NCBI Taxonomy" id="222440"/>
    <lineage>
        <taxon>Eukaryota</taxon>
        <taxon>Metamonada</taxon>
        <taxon>Preaxostyla</taxon>
        <taxon>Oxymonadida</taxon>
        <taxon>Streblomastigidae</taxon>
        <taxon>Streblomastix</taxon>
    </lineage>
</organism>
<feature type="compositionally biased region" description="Low complexity" evidence="1">
    <location>
        <begin position="12"/>
        <end position="25"/>
    </location>
</feature>
<dbReference type="AlphaFoldDB" id="A0A5J4UEB0"/>
<proteinExistence type="predicted"/>
<accession>A0A5J4UEB0</accession>
<evidence type="ECO:0000313" key="4">
    <source>
        <dbReference type="Proteomes" id="UP000324800"/>
    </source>
</evidence>
<comment type="caution">
    <text evidence="3">The sequence shown here is derived from an EMBL/GenBank/DDBJ whole genome shotgun (WGS) entry which is preliminary data.</text>
</comment>
<keyword evidence="2" id="KW-1133">Transmembrane helix</keyword>
<keyword evidence="2" id="KW-0812">Transmembrane</keyword>